<dbReference type="Proteomes" id="UP000232145">
    <property type="component" value="Unassembled WGS sequence"/>
</dbReference>
<dbReference type="AlphaFoldDB" id="A0A2N0AMD4"/>
<proteinExistence type="predicted"/>
<comment type="caution">
    <text evidence="1">The sequence shown here is derived from an EMBL/GenBank/DDBJ whole genome shotgun (WGS) entry which is preliminary data.</text>
</comment>
<reference evidence="1 2" key="1">
    <citation type="submission" date="2017-07" db="EMBL/GenBank/DDBJ databases">
        <title>Leptospira spp. isolated from tropical soils.</title>
        <authorList>
            <person name="Thibeaux R."/>
            <person name="Iraola G."/>
            <person name="Ferres I."/>
            <person name="Bierque E."/>
            <person name="Girault D."/>
            <person name="Soupe-Gilbert M.-E."/>
            <person name="Picardeau M."/>
            <person name="Goarant C."/>
        </authorList>
    </citation>
    <scope>NUCLEOTIDE SEQUENCE [LARGE SCALE GENOMIC DNA]</scope>
    <source>
        <strain evidence="1 2">FH2-B-A1</strain>
    </source>
</reference>
<evidence type="ECO:0000313" key="1">
    <source>
        <dbReference type="EMBL" id="PJZ85463.1"/>
    </source>
</evidence>
<protein>
    <submittedName>
        <fullName evidence="1">Uncharacterized protein</fullName>
    </submittedName>
</protein>
<accession>A0A2N0AMD4</accession>
<gene>
    <name evidence="1" type="ORF">CH364_04340</name>
</gene>
<name>A0A2N0AMD4_9LEPT</name>
<evidence type="ECO:0000313" key="2">
    <source>
        <dbReference type="Proteomes" id="UP000232145"/>
    </source>
</evidence>
<organism evidence="1 2">
    <name type="scientific">Leptospira harrisiae</name>
    <dbReference type="NCBI Taxonomy" id="2023189"/>
    <lineage>
        <taxon>Bacteria</taxon>
        <taxon>Pseudomonadati</taxon>
        <taxon>Spirochaetota</taxon>
        <taxon>Spirochaetia</taxon>
        <taxon>Leptospirales</taxon>
        <taxon>Leptospiraceae</taxon>
        <taxon>Leptospira</taxon>
    </lineage>
</organism>
<keyword evidence="2" id="KW-1185">Reference proteome</keyword>
<dbReference type="EMBL" id="NPDX01000001">
    <property type="protein sequence ID" value="PJZ85463.1"/>
    <property type="molecule type" value="Genomic_DNA"/>
</dbReference>
<sequence length="70" mass="8149">MGFAKNPSILISRFLQDTSQILQFNFQSFRVFAGVFLECTEYMNLFFQKIYTGPQFSLFKCNQWVCNGGT</sequence>